<gene>
    <name evidence="4" type="ORF">OsJ_32850</name>
</gene>
<dbReference type="SUPFAM" id="SSF54928">
    <property type="entry name" value="RNA-binding domain, RBD"/>
    <property type="match status" value="2"/>
</dbReference>
<dbReference type="InterPro" id="IPR035979">
    <property type="entry name" value="RBD_domain_sf"/>
</dbReference>
<keyword evidence="2" id="KW-0694">RNA-binding</keyword>
<evidence type="ECO:0000313" key="4">
    <source>
        <dbReference type="EMBL" id="EEE51597.1"/>
    </source>
</evidence>
<name>B9G991_ORYSJ</name>
<feature type="domain" description="RRM" evidence="3">
    <location>
        <begin position="223"/>
        <end position="291"/>
    </location>
</feature>
<evidence type="ECO:0000256" key="2">
    <source>
        <dbReference type="ARBA" id="ARBA00022884"/>
    </source>
</evidence>
<dbReference type="Pfam" id="PF00076">
    <property type="entry name" value="RRM_1"/>
    <property type="match status" value="2"/>
</dbReference>
<dbReference type="AlphaFoldDB" id="B9G991"/>
<dbReference type="InterPro" id="IPR000504">
    <property type="entry name" value="RRM_dom"/>
</dbReference>
<feature type="domain" description="RRM" evidence="3">
    <location>
        <begin position="85"/>
        <end position="158"/>
    </location>
</feature>
<dbReference type="SMART" id="SM00360">
    <property type="entry name" value="RRM"/>
    <property type="match status" value="2"/>
</dbReference>
<accession>B9G991</accession>
<organism evidence="4">
    <name type="scientific">Oryza sativa subsp. japonica</name>
    <name type="common">Rice</name>
    <dbReference type="NCBI Taxonomy" id="39947"/>
    <lineage>
        <taxon>Eukaryota</taxon>
        <taxon>Viridiplantae</taxon>
        <taxon>Streptophyta</taxon>
        <taxon>Embryophyta</taxon>
        <taxon>Tracheophyta</taxon>
        <taxon>Spermatophyta</taxon>
        <taxon>Magnoliopsida</taxon>
        <taxon>Liliopsida</taxon>
        <taxon>Poales</taxon>
        <taxon>Poaceae</taxon>
        <taxon>BOP clade</taxon>
        <taxon>Oryzoideae</taxon>
        <taxon>Oryzeae</taxon>
        <taxon>Oryzinae</taxon>
        <taxon>Oryza</taxon>
        <taxon>Oryza sativa</taxon>
    </lineage>
</organism>
<dbReference type="GO" id="GO:0003723">
    <property type="term" value="F:RNA binding"/>
    <property type="evidence" value="ECO:0007669"/>
    <property type="project" value="UniProtKB-KW"/>
</dbReference>
<reference evidence="4" key="2">
    <citation type="submission" date="2008-12" db="EMBL/GenBank/DDBJ databases">
        <title>Improved gene annotation of the rice (Oryza sativa) genomes.</title>
        <authorList>
            <person name="Wang J."/>
            <person name="Li R."/>
            <person name="Fan W."/>
            <person name="Huang Q."/>
            <person name="Zhang J."/>
            <person name="Zhou Y."/>
            <person name="Hu Y."/>
            <person name="Zi S."/>
            <person name="Li J."/>
            <person name="Ni P."/>
            <person name="Zheng H."/>
            <person name="Zhang Y."/>
            <person name="Zhao M."/>
            <person name="Hao Q."/>
            <person name="McDermott J."/>
            <person name="Samudrala R."/>
            <person name="Kristiansen K."/>
            <person name="Wong G.K.-S."/>
        </authorList>
    </citation>
    <scope>NUCLEOTIDE SEQUENCE</scope>
</reference>
<protein>
    <recommendedName>
        <fullName evidence="3">RRM domain-containing protein</fullName>
    </recommendedName>
</protein>
<evidence type="ECO:0000256" key="1">
    <source>
        <dbReference type="ARBA" id="ARBA00022737"/>
    </source>
</evidence>
<keyword evidence="1" id="KW-0677">Repeat</keyword>
<evidence type="ECO:0000259" key="3">
    <source>
        <dbReference type="SMART" id="SM00360"/>
    </source>
</evidence>
<sequence length="340" mass="36492">MGGGGVSDGYEGSKRPRMIESNPYFAVTAGSPLDVSKRARMMEPAPPYFGAMGSSAAGGTSAFYQPYGTNLPGAGANSAIQNFPGVRLRGLPFDCDDLDICKFFVGLDIVDCLLVHKNGRFTGEAFVVFPSAMQAEAMMGGGGVSDGYEGSKRPRMIESNPYFAVTAGSPLDVSKRARMMEPAPPYFGAMGSSAAGGTSAFYQPYGANLPGAGANSAIQNFPGVRLRGLPFDCDDLDIFKFFVGLDIVDCLLVHKNGRFTGEAFVVFPSAMQAEFALHRNRQNMGRRWYKEDDGFIMWDLKLCLIEPLSKIIICISGDGMLRSRPITTACCRPNGYGGFP</sequence>
<dbReference type="Proteomes" id="UP000007752">
    <property type="component" value="Chromosome 11"/>
</dbReference>
<dbReference type="InterPro" id="IPR050666">
    <property type="entry name" value="ESRP"/>
</dbReference>
<dbReference type="CDD" id="cd12254">
    <property type="entry name" value="RRM_hnRNPH_ESRPs_RBM12_like"/>
    <property type="match status" value="2"/>
</dbReference>
<proteinExistence type="predicted"/>
<reference evidence="4" key="1">
    <citation type="journal article" date="2005" name="PLoS Biol.">
        <title>The genomes of Oryza sativa: a history of duplications.</title>
        <authorList>
            <person name="Yu J."/>
            <person name="Wang J."/>
            <person name="Lin W."/>
            <person name="Li S."/>
            <person name="Li H."/>
            <person name="Zhou J."/>
            <person name="Ni P."/>
            <person name="Dong W."/>
            <person name="Hu S."/>
            <person name="Zeng C."/>
            <person name="Zhang J."/>
            <person name="Zhang Y."/>
            <person name="Li R."/>
            <person name="Xu Z."/>
            <person name="Li S."/>
            <person name="Li X."/>
            <person name="Zheng H."/>
            <person name="Cong L."/>
            <person name="Lin L."/>
            <person name="Yin J."/>
            <person name="Geng J."/>
            <person name="Li G."/>
            <person name="Shi J."/>
            <person name="Liu J."/>
            <person name="Lv H."/>
            <person name="Li J."/>
            <person name="Wang J."/>
            <person name="Deng Y."/>
            <person name="Ran L."/>
            <person name="Shi X."/>
            <person name="Wang X."/>
            <person name="Wu Q."/>
            <person name="Li C."/>
            <person name="Ren X."/>
            <person name="Wang J."/>
            <person name="Wang X."/>
            <person name="Li D."/>
            <person name="Liu D."/>
            <person name="Zhang X."/>
            <person name="Ji Z."/>
            <person name="Zhao W."/>
            <person name="Sun Y."/>
            <person name="Zhang Z."/>
            <person name="Bao J."/>
            <person name="Han Y."/>
            <person name="Dong L."/>
            <person name="Ji J."/>
            <person name="Chen P."/>
            <person name="Wu S."/>
            <person name="Liu J."/>
            <person name="Xiao Y."/>
            <person name="Bu D."/>
            <person name="Tan J."/>
            <person name="Yang L."/>
            <person name="Ye C."/>
            <person name="Zhang J."/>
            <person name="Xu J."/>
            <person name="Zhou Y."/>
            <person name="Yu Y."/>
            <person name="Zhang B."/>
            <person name="Zhuang S."/>
            <person name="Wei H."/>
            <person name="Liu B."/>
            <person name="Lei M."/>
            <person name="Yu H."/>
            <person name="Li Y."/>
            <person name="Xu H."/>
            <person name="Wei S."/>
            <person name="He X."/>
            <person name="Fang L."/>
            <person name="Zhang Z."/>
            <person name="Zhang Y."/>
            <person name="Huang X."/>
            <person name="Su Z."/>
            <person name="Tong W."/>
            <person name="Li J."/>
            <person name="Tong Z."/>
            <person name="Li S."/>
            <person name="Ye J."/>
            <person name="Wang L."/>
            <person name="Fang L."/>
            <person name="Lei T."/>
            <person name="Chen C."/>
            <person name="Chen H."/>
            <person name="Xu Z."/>
            <person name="Li H."/>
            <person name="Huang H."/>
            <person name="Zhang F."/>
            <person name="Xu H."/>
            <person name="Li N."/>
            <person name="Zhao C."/>
            <person name="Li S."/>
            <person name="Dong L."/>
            <person name="Huang Y."/>
            <person name="Li L."/>
            <person name="Xi Y."/>
            <person name="Qi Q."/>
            <person name="Li W."/>
            <person name="Zhang B."/>
            <person name="Hu W."/>
            <person name="Zhang Y."/>
            <person name="Tian X."/>
            <person name="Jiao Y."/>
            <person name="Liang X."/>
            <person name="Jin J."/>
            <person name="Gao L."/>
            <person name="Zheng W."/>
            <person name="Hao B."/>
            <person name="Liu S."/>
            <person name="Wang W."/>
            <person name="Yuan L."/>
            <person name="Cao M."/>
            <person name="McDermott J."/>
            <person name="Samudrala R."/>
            <person name="Wang J."/>
            <person name="Wong G.K."/>
            <person name="Yang H."/>
        </authorList>
    </citation>
    <scope>NUCLEOTIDE SEQUENCE [LARGE SCALE GENOMIC DNA]</scope>
</reference>
<dbReference type="Gene3D" id="3.30.70.330">
    <property type="match status" value="2"/>
</dbReference>
<dbReference type="PANTHER" id="PTHR13976">
    <property type="entry name" value="HETEROGENEOUS NUCLEAR RIBONUCLEOPROTEIN-RELATED"/>
    <property type="match status" value="1"/>
</dbReference>
<dbReference type="EMBL" id="CM000148">
    <property type="protein sequence ID" value="EEE51597.1"/>
    <property type="molecule type" value="Genomic_DNA"/>
</dbReference>
<dbReference type="InterPro" id="IPR012677">
    <property type="entry name" value="Nucleotide-bd_a/b_plait_sf"/>
</dbReference>